<dbReference type="SUPFAM" id="SSF56235">
    <property type="entry name" value="N-terminal nucleophile aminohydrolases (Ntn hydrolases)"/>
    <property type="match status" value="1"/>
</dbReference>
<evidence type="ECO:0008006" key="4">
    <source>
        <dbReference type="Google" id="ProtNLM"/>
    </source>
</evidence>
<dbReference type="PANTHER" id="PTHR39328:SF1">
    <property type="entry name" value="BLL2871 PROTEIN"/>
    <property type="match status" value="1"/>
</dbReference>
<proteinExistence type="predicted"/>
<feature type="region of interest" description="Disordered" evidence="1">
    <location>
        <begin position="210"/>
        <end position="232"/>
    </location>
</feature>
<gene>
    <name evidence="2" type="ORF">SCA03_10890</name>
</gene>
<name>A0A4Y3QVT6_STRCI</name>
<dbReference type="Pfam" id="PF06267">
    <property type="entry name" value="DUF1028"/>
    <property type="match status" value="1"/>
</dbReference>
<dbReference type="Gene3D" id="3.60.20.10">
    <property type="entry name" value="Glutamine Phosphoribosylpyrophosphate, subunit 1, domain 1"/>
    <property type="match status" value="1"/>
</dbReference>
<evidence type="ECO:0000313" key="3">
    <source>
        <dbReference type="Proteomes" id="UP000319210"/>
    </source>
</evidence>
<dbReference type="InterPro" id="IPR010430">
    <property type="entry name" value="DUF1028"/>
</dbReference>
<evidence type="ECO:0000256" key="1">
    <source>
        <dbReference type="SAM" id="MobiDB-lite"/>
    </source>
</evidence>
<dbReference type="PANTHER" id="PTHR39328">
    <property type="entry name" value="BLL2871 PROTEIN"/>
    <property type="match status" value="1"/>
</dbReference>
<reference evidence="2 3" key="1">
    <citation type="submission" date="2019-06" db="EMBL/GenBank/DDBJ databases">
        <title>Whole genome shotgun sequence of Streptomyces cacaoi subsp. cacaoi NBRC 12748.</title>
        <authorList>
            <person name="Hosoyama A."/>
            <person name="Uohara A."/>
            <person name="Ohji S."/>
            <person name="Ichikawa N."/>
        </authorList>
    </citation>
    <scope>NUCLEOTIDE SEQUENCE [LARGE SCALE GENOMIC DNA]</scope>
    <source>
        <strain evidence="2 3">NBRC 12748</strain>
    </source>
</reference>
<comment type="caution">
    <text evidence="2">The sequence shown here is derived from an EMBL/GenBank/DDBJ whole genome shotgun (WGS) entry which is preliminary data.</text>
</comment>
<sequence length="232" mass="23973">MTFSLAAHCPRTGRFGVVVTSSSPAVAARCAFVRAGTGAACSQNITDPRLGGRLLDALAEGHDPYEAMTRLVRDEPHAPWRQLTAVDAEGRTAVHSGAHTLGTHAEARAPHAVAAGNLLADRGVPDAMLAAFAARPAAPLGRRLVEALAAGQAAGGESGPVHSAGLLVSDGPGGVGWPVTDLRVDWSDGDPVAELGALWERWQPQEEDYLRRALDPADSPGYGVPGDERGSA</sequence>
<dbReference type="EMBL" id="BJMM01000003">
    <property type="protein sequence ID" value="GEB48538.1"/>
    <property type="molecule type" value="Genomic_DNA"/>
</dbReference>
<protein>
    <recommendedName>
        <fullName evidence="4">DUF1028 domain-containing protein</fullName>
    </recommendedName>
</protein>
<dbReference type="OrthoDB" id="9790012at2"/>
<evidence type="ECO:0000313" key="2">
    <source>
        <dbReference type="EMBL" id="GEB48538.1"/>
    </source>
</evidence>
<dbReference type="Proteomes" id="UP000319210">
    <property type="component" value="Unassembled WGS sequence"/>
</dbReference>
<organism evidence="2 3">
    <name type="scientific">Streptomyces cacaoi</name>
    <dbReference type="NCBI Taxonomy" id="1898"/>
    <lineage>
        <taxon>Bacteria</taxon>
        <taxon>Bacillati</taxon>
        <taxon>Actinomycetota</taxon>
        <taxon>Actinomycetes</taxon>
        <taxon>Kitasatosporales</taxon>
        <taxon>Streptomycetaceae</taxon>
        <taxon>Streptomyces</taxon>
    </lineage>
</organism>
<accession>A0A4Y3QVT6</accession>
<dbReference type="AlphaFoldDB" id="A0A4Y3QVT6"/>
<dbReference type="InterPro" id="IPR029055">
    <property type="entry name" value="Ntn_hydrolases_N"/>
</dbReference>
<keyword evidence="3" id="KW-1185">Reference proteome</keyword>
<dbReference type="RefSeq" id="WP_086814752.1">
    <property type="nucleotide sequence ID" value="NZ_BJMM01000003.1"/>
</dbReference>